<dbReference type="GO" id="GO:0016740">
    <property type="term" value="F:transferase activity"/>
    <property type="evidence" value="ECO:0007669"/>
    <property type="project" value="UniProtKB-KW"/>
</dbReference>
<evidence type="ECO:0000313" key="2">
    <source>
        <dbReference type="Proteomes" id="UP000460272"/>
    </source>
</evidence>
<sequence>MSSDAPYRAATPRSYLMCPPEYFEVSYAINPWMRPDSPVDADLAMRQWSALRATHESLGHTVATIKPVPGLPDMVFAANGATVVDGIVLGVRFRYPERAAEAAAYLSWFRSHGYPAVHEARHVNEGEGDILVAGDTLLAGYGFRSDVEAADELAEAFGRRVISLRLADPRFYHLDTALCVLDATTAMYYPPAFDDAGRAALASVFDELIEAKDEDAEVLGLNAVSDGRHVVLARQATGLARALAGRGFEPVPVDMSELLKAGGGAKCCTLELREKTTP</sequence>
<dbReference type="SUPFAM" id="SSF55909">
    <property type="entry name" value="Pentein"/>
    <property type="match status" value="1"/>
</dbReference>
<protein>
    <submittedName>
        <fullName evidence="1">Amidinotransferase</fullName>
    </submittedName>
</protein>
<keyword evidence="1" id="KW-0808">Transferase</keyword>
<dbReference type="NCBIfam" id="NF045659">
    <property type="entry name" value="DiMArgaseDdahMtb"/>
    <property type="match status" value="1"/>
</dbReference>
<dbReference type="GO" id="GO:0019546">
    <property type="term" value="P:L-arginine deiminase pathway"/>
    <property type="evidence" value="ECO:0007669"/>
    <property type="project" value="TreeGrafter"/>
</dbReference>
<dbReference type="RefSeq" id="WP_145851009.1">
    <property type="nucleotide sequence ID" value="NZ_RPFW01000001.1"/>
</dbReference>
<keyword evidence="2" id="KW-1185">Reference proteome</keyword>
<reference evidence="1 2" key="1">
    <citation type="submission" date="2018-11" db="EMBL/GenBank/DDBJ databases">
        <title>Trebonia kvetii gen.nov., sp.nov., a novel acidophilic actinobacterium, and proposal of the new actinobacterial family Treboniaceae fam. nov.</title>
        <authorList>
            <person name="Rapoport D."/>
            <person name="Sagova-Mareckova M."/>
            <person name="Sedlacek I."/>
            <person name="Provaznik J."/>
            <person name="Kralova S."/>
            <person name="Pavlinic D."/>
            <person name="Benes V."/>
            <person name="Kopecky J."/>
        </authorList>
    </citation>
    <scope>NUCLEOTIDE SEQUENCE [LARGE SCALE GENOMIC DNA]</scope>
    <source>
        <strain evidence="1 2">15Tr583</strain>
    </source>
</reference>
<evidence type="ECO:0000313" key="1">
    <source>
        <dbReference type="EMBL" id="TVZ06255.1"/>
    </source>
</evidence>
<dbReference type="EMBL" id="RPFW01000001">
    <property type="protein sequence ID" value="TVZ06255.1"/>
    <property type="molecule type" value="Genomic_DNA"/>
</dbReference>
<dbReference type="AlphaFoldDB" id="A0A6P2C6Y4"/>
<name>A0A6P2C6Y4_9ACTN</name>
<comment type="caution">
    <text evidence="1">The sequence shown here is derived from an EMBL/GenBank/DDBJ whole genome shotgun (WGS) entry which is preliminary data.</text>
</comment>
<dbReference type="Proteomes" id="UP000460272">
    <property type="component" value="Unassembled WGS sequence"/>
</dbReference>
<dbReference type="PANTHER" id="PTHR47271">
    <property type="entry name" value="ARGININE DEIMINASE"/>
    <property type="match status" value="1"/>
</dbReference>
<dbReference type="Pfam" id="PF19420">
    <property type="entry name" value="DDAH_eukar"/>
    <property type="match status" value="1"/>
</dbReference>
<dbReference type="OrthoDB" id="9814070at2"/>
<dbReference type="PANTHER" id="PTHR47271:SF2">
    <property type="entry name" value="ARGININE DEIMINASE"/>
    <property type="match status" value="1"/>
</dbReference>
<gene>
    <name evidence="1" type="ORF">EAS64_02105</name>
</gene>
<dbReference type="GO" id="GO:0016990">
    <property type="term" value="F:arginine deiminase activity"/>
    <property type="evidence" value="ECO:0007669"/>
    <property type="project" value="TreeGrafter"/>
</dbReference>
<organism evidence="1 2">
    <name type="scientific">Trebonia kvetii</name>
    <dbReference type="NCBI Taxonomy" id="2480626"/>
    <lineage>
        <taxon>Bacteria</taxon>
        <taxon>Bacillati</taxon>
        <taxon>Actinomycetota</taxon>
        <taxon>Actinomycetes</taxon>
        <taxon>Streptosporangiales</taxon>
        <taxon>Treboniaceae</taxon>
        <taxon>Trebonia</taxon>
    </lineage>
</organism>
<accession>A0A6P2C6Y4</accession>
<proteinExistence type="predicted"/>
<dbReference type="Gene3D" id="3.75.10.10">
    <property type="entry name" value="L-arginine/glycine Amidinotransferase, Chain A"/>
    <property type="match status" value="1"/>
</dbReference>